<evidence type="ECO:0000256" key="3">
    <source>
        <dbReference type="ARBA" id="ARBA00022829"/>
    </source>
</evidence>
<dbReference type="GO" id="GO:1990229">
    <property type="term" value="C:iron-sulfur cluster assembly complex"/>
    <property type="evidence" value="ECO:0007669"/>
    <property type="project" value="UniProtKB-ARBA"/>
</dbReference>
<evidence type="ECO:0000256" key="4">
    <source>
        <dbReference type="PROSITE-ProRule" id="PRU00505"/>
    </source>
</evidence>
<dbReference type="InterPro" id="IPR038096">
    <property type="entry name" value="TEA/ATTS_sf"/>
</dbReference>
<dbReference type="EMBL" id="CP119958">
    <property type="protein sequence ID" value="WFD37647.1"/>
    <property type="molecule type" value="Genomic_DNA"/>
</dbReference>
<evidence type="ECO:0000256" key="2">
    <source>
        <dbReference type="ARBA" id="ARBA00010381"/>
    </source>
</evidence>
<feature type="region of interest" description="Disordered" evidence="5">
    <location>
        <begin position="695"/>
        <end position="857"/>
    </location>
</feature>
<comment type="similarity">
    <text evidence="1">Belongs to the TEC1 family.</text>
</comment>
<dbReference type="Pfam" id="PF01285">
    <property type="entry name" value="TEA"/>
    <property type="match status" value="1"/>
</dbReference>
<dbReference type="Gene3D" id="3.30.300.130">
    <property type="entry name" value="Fe-S cluster assembly (FSCA)"/>
    <property type="match status" value="1"/>
</dbReference>
<dbReference type="SUPFAM" id="SSF117916">
    <property type="entry name" value="Fe-S cluster assembly (FSCA) domain-like"/>
    <property type="match status" value="1"/>
</dbReference>
<gene>
    <name evidence="7" type="ORF">MJAP1_000594</name>
</gene>
<feature type="compositionally biased region" description="Polar residues" evidence="5">
    <location>
        <begin position="695"/>
        <end position="716"/>
    </location>
</feature>
<feature type="region of interest" description="Disordered" evidence="5">
    <location>
        <begin position="329"/>
        <end position="355"/>
    </location>
</feature>
<dbReference type="GO" id="GO:0007059">
    <property type="term" value="P:chromosome segregation"/>
    <property type="evidence" value="ECO:0007669"/>
    <property type="project" value="UniProtKB-KW"/>
</dbReference>
<evidence type="ECO:0000256" key="1">
    <source>
        <dbReference type="ARBA" id="ARBA00008421"/>
    </source>
</evidence>
<dbReference type="InterPro" id="IPR000818">
    <property type="entry name" value="TEA/ATTS_dom"/>
</dbReference>
<evidence type="ECO:0000256" key="5">
    <source>
        <dbReference type="SAM" id="MobiDB-lite"/>
    </source>
</evidence>
<dbReference type="GO" id="GO:0051604">
    <property type="term" value="P:protein maturation"/>
    <property type="evidence" value="ECO:0007669"/>
    <property type="project" value="InterPro"/>
</dbReference>
<dbReference type="PANTHER" id="PTHR12377:SF0">
    <property type="entry name" value="CYTOSOLIC IRON-SULFUR ASSEMBLY COMPONENT 2B"/>
    <property type="match status" value="1"/>
</dbReference>
<accession>A0AAF0J8H2</accession>
<dbReference type="Gene3D" id="6.10.20.40">
    <property type="entry name" value="TEA/ATTS domain"/>
    <property type="match status" value="1"/>
</dbReference>
<dbReference type="AlphaFoldDB" id="A0AAF0J8H2"/>
<dbReference type="InterPro" id="IPR002744">
    <property type="entry name" value="MIP18-like"/>
</dbReference>
<dbReference type="PROSITE" id="PS51088">
    <property type="entry name" value="TEA_2"/>
    <property type="match status" value="1"/>
</dbReference>
<dbReference type="Gene3D" id="6.10.250.1280">
    <property type="match status" value="1"/>
</dbReference>
<reference evidence="7" key="1">
    <citation type="submission" date="2023-03" db="EMBL/GenBank/DDBJ databases">
        <title>Mating type loci evolution in Malassezia.</title>
        <authorList>
            <person name="Coelho M.A."/>
        </authorList>
    </citation>
    <scope>NUCLEOTIDE SEQUENCE</scope>
    <source>
        <strain evidence="7">CBS 9431</strain>
    </source>
</reference>
<dbReference type="GO" id="GO:0140535">
    <property type="term" value="C:intracellular protein-containing complex"/>
    <property type="evidence" value="ECO:0007669"/>
    <property type="project" value="UniProtKB-ARBA"/>
</dbReference>
<feature type="compositionally biased region" description="Polar residues" evidence="5">
    <location>
        <begin position="834"/>
        <end position="851"/>
    </location>
</feature>
<keyword evidence="8" id="KW-1185">Reference proteome</keyword>
<evidence type="ECO:0000313" key="7">
    <source>
        <dbReference type="EMBL" id="WFD37647.1"/>
    </source>
</evidence>
<dbReference type="Proteomes" id="UP001217754">
    <property type="component" value="Chromosome 1"/>
</dbReference>
<dbReference type="FunFam" id="3.30.300.130:FF:000005">
    <property type="entry name" value="Mitotic spindle-associated mmxd complex subunit"/>
    <property type="match status" value="1"/>
</dbReference>
<feature type="DNA-binding region" description="TEA" evidence="4">
    <location>
        <begin position="200"/>
        <end position="274"/>
    </location>
</feature>
<dbReference type="PANTHER" id="PTHR12377">
    <property type="entry name" value="CYTOSOLIC IRON-SULFUR ASSEMBLY COMPONENT 2B-RELATED"/>
    <property type="match status" value="1"/>
</dbReference>
<dbReference type="PRINTS" id="PR00065">
    <property type="entry name" value="TEADOMAIN"/>
</dbReference>
<dbReference type="RefSeq" id="XP_060120544.1">
    <property type="nucleotide sequence ID" value="XM_060264561.1"/>
</dbReference>
<evidence type="ECO:0000313" key="8">
    <source>
        <dbReference type="Proteomes" id="UP001217754"/>
    </source>
</evidence>
<sequence>MQMTANFLTWMERYVWRYRLYLHQFMHHYPPVTMPHHQTPPSATFCFAPNMLSMSMPETPSSVTSAPAGLPNQGNMSPLAHRGTLRPAPGELSPNPMLVQQQQQKLGHGMPPMPSAMAHSGPSALYPEAPVVRRANSYGAVPPWPAPDNDLFFNMPQPMPQGAPMTPANAAQQQAMMRPIPLQRQYSAPQPRSIRERTERKATTDVWPDDVEVAFWEALRLIPKLGRRKVLVHGKPCGRNELIADYIERKTNKTRSRKQVSSHIQVLKNVKRNDPEFQQLIAEPVTEEDYYTPAGGMMYAQPLAGYSSGLLGVSLLSAPSDTTMVVSPSPLSSATLSPNPGLMSPLPSGHSPRGSPATGAIANALDNMHFTSSPQPMFSPALPAQPSGGTVMLSELDPAPMVLPASFTMWAYATTTEDKHVYAKLDSLSMSQVLQGNTPLPVVPVHSPLLSSFRFPKLEEMFQQLSCPCFHVNVPLSLPRLTQSSPSFDRFSVALSLASSKNTPLTSVLSIYSHSKCVLSMVEPLEPPRPIASRRADSLNMRSPQPSTPSLDGSSATEVSSPTLSDNPRSPTMPASSDRYRWSYQAPFATDFWADFLSRNHPVHMYGNGGLDMVPSFCKEPSERAALGLAVSGVTFVQEFVLPRNAGTSVAHTIQSPPESSGSHVSPGSKAGEVVCVVAWELECVETLAKQPGTPTVSVIKSASSPGPNSRPATPQKSHRLEEPDTPTPGPSAESTTMLGLQLQPPPHPGLQDRNLLRPSTPPVPPTLIRTQASPNVQSSPVKMGNGDRPPPPRLTTTEPSPQAPGQRDVDYGHGNLQAPASAQKLAKAAQQSHMSAASTPRTLENASHPSYLSADDFAPSEQHRHSFSAFSNQTGYASTLLPSMALGSNAGMGASGAGHARHGPLSHSMPIRSNSLSVLEENDSSATLPSAPLGISATVNSLTDPLPSYDGSGDASVRLGASAGQTSWGLQQDFMDAFLNNPTSDTVFVGPGSPSVSPTAIKQGPLLYTNWPIFEIATMDNANPVVYATRASQPREAERSVASQSTQWWRDERLAPRTHYFAEEEEEEEEEDATPAKDRLDAREVFDLIRSITDPEHPLTLEQLAVVNENHITVDEGDEATKRAAHVLIEFTPTIPHCSMATLIGLSLRVRLLRALPSRYKVDIRIRKGTHQSENSINKQLNDKERVAAALENKHLLGVVHGCLASSAQRGAGTNAPVGASPLLAQ</sequence>
<proteinExistence type="inferred from homology"/>
<keyword evidence="3" id="KW-0159">Chromosome partition</keyword>
<comment type="similarity">
    <text evidence="2">Belongs to the MIP18 family.</text>
</comment>
<dbReference type="Pfam" id="PF01883">
    <property type="entry name" value="FeS_assembly_P"/>
    <property type="match status" value="1"/>
</dbReference>
<dbReference type="GO" id="GO:0003700">
    <property type="term" value="F:DNA-binding transcription factor activity"/>
    <property type="evidence" value="ECO:0007669"/>
    <property type="project" value="InterPro"/>
</dbReference>
<feature type="compositionally biased region" description="Polar residues" evidence="5">
    <location>
        <begin position="769"/>
        <end position="781"/>
    </location>
</feature>
<feature type="region of interest" description="Disordered" evidence="5">
    <location>
        <begin position="529"/>
        <end position="576"/>
    </location>
</feature>
<feature type="compositionally biased region" description="Low complexity" evidence="5">
    <location>
        <begin position="329"/>
        <end position="340"/>
    </location>
</feature>
<dbReference type="GeneID" id="85224243"/>
<name>A0AAF0J8H2_9BASI</name>
<dbReference type="SMART" id="SM00426">
    <property type="entry name" value="TEA"/>
    <property type="match status" value="1"/>
</dbReference>
<dbReference type="InterPro" id="IPR039796">
    <property type="entry name" value="MIP18"/>
</dbReference>
<protein>
    <recommendedName>
        <fullName evidence="6">TEA domain-containing protein</fullName>
    </recommendedName>
</protein>
<feature type="compositionally biased region" description="Low complexity" evidence="5">
    <location>
        <begin position="817"/>
        <end position="833"/>
    </location>
</feature>
<feature type="domain" description="TEA" evidence="6">
    <location>
        <begin position="200"/>
        <end position="274"/>
    </location>
</feature>
<dbReference type="InterPro" id="IPR034904">
    <property type="entry name" value="FSCA_dom_sf"/>
</dbReference>
<organism evidence="7 8">
    <name type="scientific">Malassezia japonica</name>
    <dbReference type="NCBI Taxonomy" id="223818"/>
    <lineage>
        <taxon>Eukaryota</taxon>
        <taxon>Fungi</taxon>
        <taxon>Dikarya</taxon>
        <taxon>Basidiomycota</taxon>
        <taxon>Ustilaginomycotina</taxon>
        <taxon>Malasseziomycetes</taxon>
        <taxon>Malasseziales</taxon>
        <taxon>Malasseziaceae</taxon>
        <taxon>Malassezia</taxon>
    </lineage>
</organism>
<evidence type="ECO:0000259" key="6">
    <source>
        <dbReference type="PROSITE" id="PS51088"/>
    </source>
</evidence>
<feature type="compositionally biased region" description="Polar residues" evidence="5">
    <location>
        <begin position="540"/>
        <end position="575"/>
    </location>
</feature>